<feature type="domain" description="ABC transporter" evidence="4">
    <location>
        <begin position="11"/>
        <end position="257"/>
    </location>
</feature>
<dbReference type="Gene3D" id="3.40.50.300">
    <property type="entry name" value="P-loop containing nucleotide triphosphate hydrolases"/>
    <property type="match status" value="1"/>
</dbReference>
<dbReference type="PANTHER" id="PTHR45772">
    <property type="entry name" value="CONSERVED COMPONENT OF ABC TRANSPORTER FOR NATURAL AMINO ACIDS-RELATED"/>
    <property type="match status" value="1"/>
</dbReference>
<evidence type="ECO:0000313" key="5">
    <source>
        <dbReference type="EMBL" id="MEN2989815.1"/>
    </source>
</evidence>
<dbReference type="Pfam" id="PF12399">
    <property type="entry name" value="BCA_ABC_TP_C"/>
    <property type="match status" value="1"/>
</dbReference>
<dbReference type="SUPFAM" id="SSF52540">
    <property type="entry name" value="P-loop containing nucleoside triphosphate hydrolases"/>
    <property type="match status" value="1"/>
</dbReference>
<dbReference type="SMART" id="SM00382">
    <property type="entry name" value="AAA"/>
    <property type="match status" value="1"/>
</dbReference>
<proteinExistence type="predicted"/>
<keyword evidence="1" id="KW-0813">Transport</keyword>
<dbReference type="InterPro" id="IPR003439">
    <property type="entry name" value="ABC_transporter-like_ATP-bd"/>
</dbReference>
<reference evidence="5 6" key="1">
    <citation type="submission" date="2024-03" db="EMBL/GenBank/DDBJ databases">
        <title>High-quality draft genome sequencing of Tistrella sp. BH-R2-4.</title>
        <authorList>
            <person name="Dong C."/>
        </authorList>
    </citation>
    <scope>NUCLEOTIDE SEQUENCE [LARGE SCALE GENOMIC DNA]</scope>
    <source>
        <strain evidence="5 6">BH-R2-4</strain>
    </source>
</reference>
<dbReference type="PANTHER" id="PTHR45772:SF7">
    <property type="entry name" value="AMINO ACID ABC TRANSPORTER ATP-BINDING PROTEIN"/>
    <property type="match status" value="1"/>
</dbReference>
<evidence type="ECO:0000256" key="3">
    <source>
        <dbReference type="ARBA" id="ARBA00022840"/>
    </source>
</evidence>
<dbReference type="PROSITE" id="PS50893">
    <property type="entry name" value="ABC_TRANSPORTER_2"/>
    <property type="match status" value="1"/>
</dbReference>
<name>A0ABU9YLZ3_9PROT</name>
<dbReference type="CDD" id="cd03219">
    <property type="entry name" value="ABC_Mj1267_LivG_branched"/>
    <property type="match status" value="1"/>
</dbReference>
<evidence type="ECO:0000256" key="2">
    <source>
        <dbReference type="ARBA" id="ARBA00022741"/>
    </source>
</evidence>
<dbReference type="InterPro" id="IPR003593">
    <property type="entry name" value="AAA+_ATPase"/>
</dbReference>
<accession>A0ABU9YLZ3</accession>
<sequence>MAPGISGTDILSIHDVTKSYGSLPVLKGVTLSVGPGRIFAIIGPNGAGKTTLFKVMTGESPCNGGRILFDGADVTRQPAHQRVRMGMGRTFQVARVFSDFTVRDNLVAAVEARRRAHGEATGPVLAIDPPDFILDEAAALLAEGGLERLAGVEARFLSHGDKKRLEFMIALALKPRMLMLDEPTAGMSPTDRQGIARLIARIRDQRGITVVMTEHDMDIVFTLADQIMVLNYGETVATGTVDEIRHNPAVQDVYLGKEMTHA</sequence>
<keyword evidence="3 5" id="KW-0067">ATP-binding</keyword>
<evidence type="ECO:0000313" key="6">
    <source>
        <dbReference type="Proteomes" id="UP001413721"/>
    </source>
</evidence>
<dbReference type="EMBL" id="JBBKTW010000005">
    <property type="protein sequence ID" value="MEN2989815.1"/>
    <property type="molecule type" value="Genomic_DNA"/>
</dbReference>
<comment type="caution">
    <text evidence="5">The sequence shown here is derived from an EMBL/GenBank/DDBJ whole genome shotgun (WGS) entry which is preliminary data.</text>
</comment>
<dbReference type="RefSeq" id="WP_345932933.1">
    <property type="nucleotide sequence ID" value="NZ_JBBKTV010000004.1"/>
</dbReference>
<gene>
    <name evidence="5" type="ORF">WG926_15970</name>
</gene>
<keyword evidence="2" id="KW-0547">Nucleotide-binding</keyword>
<dbReference type="InterPro" id="IPR027417">
    <property type="entry name" value="P-loop_NTPase"/>
</dbReference>
<dbReference type="InterPro" id="IPR032823">
    <property type="entry name" value="BCA_ABC_TP_C"/>
</dbReference>
<dbReference type="Pfam" id="PF00005">
    <property type="entry name" value="ABC_tran"/>
    <property type="match status" value="1"/>
</dbReference>
<keyword evidence="6" id="KW-1185">Reference proteome</keyword>
<evidence type="ECO:0000259" key="4">
    <source>
        <dbReference type="PROSITE" id="PS50893"/>
    </source>
</evidence>
<dbReference type="Proteomes" id="UP001413721">
    <property type="component" value="Unassembled WGS sequence"/>
</dbReference>
<evidence type="ECO:0000256" key="1">
    <source>
        <dbReference type="ARBA" id="ARBA00022448"/>
    </source>
</evidence>
<organism evidence="5 6">
    <name type="scientific">Tistrella arctica</name>
    <dbReference type="NCBI Taxonomy" id="3133430"/>
    <lineage>
        <taxon>Bacteria</taxon>
        <taxon>Pseudomonadati</taxon>
        <taxon>Pseudomonadota</taxon>
        <taxon>Alphaproteobacteria</taxon>
        <taxon>Geminicoccales</taxon>
        <taxon>Geminicoccaceae</taxon>
        <taxon>Tistrella</taxon>
    </lineage>
</organism>
<dbReference type="GO" id="GO:0005524">
    <property type="term" value="F:ATP binding"/>
    <property type="evidence" value="ECO:0007669"/>
    <property type="project" value="UniProtKB-KW"/>
</dbReference>
<protein>
    <submittedName>
        <fullName evidence="5">ABC transporter ATP-binding protein</fullName>
    </submittedName>
</protein>
<dbReference type="InterPro" id="IPR051120">
    <property type="entry name" value="ABC_AA/LPS_Transport"/>
</dbReference>